<keyword evidence="7" id="KW-1185">Reference proteome</keyword>
<proteinExistence type="inferred from homology"/>
<dbReference type="PANTHER" id="PTHR11626:SF2">
    <property type="entry name" value="SQUALENE SYNTHASE"/>
    <property type="match status" value="1"/>
</dbReference>
<evidence type="ECO:0000256" key="5">
    <source>
        <dbReference type="RuleBase" id="RU368088"/>
    </source>
</evidence>
<dbReference type="HOGENOM" id="CLU_031981_2_2_1"/>
<reference evidence="6 7" key="1">
    <citation type="journal article" date="2012" name="Appl. Environ. Microbiol.">
        <title>Short-read sequencing for genomic analysis of the brown rot fungus Fibroporia radiculosa.</title>
        <authorList>
            <person name="Tang J.D."/>
            <person name="Perkins A.D."/>
            <person name="Sonstegard T.S."/>
            <person name="Schroeder S.G."/>
            <person name="Burgess S.C."/>
            <person name="Diehl S.V."/>
        </authorList>
    </citation>
    <scope>NUCLEOTIDE SEQUENCE [LARGE SCALE GENOMIC DNA]</scope>
    <source>
        <strain evidence="6 7">TFFH 294</strain>
    </source>
</reference>
<dbReference type="Gene3D" id="1.10.600.10">
    <property type="entry name" value="Farnesyl Diphosphate Synthase"/>
    <property type="match status" value="1"/>
</dbReference>
<dbReference type="GO" id="GO:0051996">
    <property type="term" value="F:squalene synthase [NAD(P)H] activity"/>
    <property type="evidence" value="ECO:0007669"/>
    <property type="project" value="UniProtKB-UniRule"/>
</dbReference>
<dbReference type="RefSeq" id="XP_012182710.1">
    <property type="nucleotide sequence ID" value="XM_012327320.1"/>
</dbReference>
<dbReference type="InterPro" id="IPR044844">
    <property type="entry name" value="Trans_IPPS_euk-type"/>
</dbReference>
<evidence type="ECO:0000256" key="2">
    <source>
        <dbReference type="ARBA" id="ARBA00006251"/>
    </source>
</evidence>
<dbReference type="EMBL" id="HE797114">
    <property type="protein sequence ID" value="CCM03427.1"/>
    <property type="molecule type" value="Genomic_DNA"/>
</dbReference>
<accession>J4HXR2</accession>
<comment type="cofactor">
    <cofactor evidence="1 5">
        <name>Mg(2+)</name>
        <dbReference type="ChEBI" id="CHEBI:18420"/>
    </cofactor>
</comment>
<dbReference type="UniPathway" id="UPA00767">
    <property type="reaction ID" value="UER00751"/>
</dbReference>
<comment type="catalytic activity">
    <reaction evidence="5">
        <text>2 (2E,6E)-farnesyl diphosphate + NADH + H(+) = squalene + 2 diphosphate + NAD(+)</text>
        <dbReference type="Rhea" id="RHEA:32299"/>
        <dbReference type="ChEBI" id="CHEBI:15378"/>
        <dbReference type="ChEBI" id="CHEBI:15440"/>
        <dbReference type="ChEBI" id="CHEBI:33019"/>
        <dbReference type="ChEBI" id="CHEBI:57540"/>
        <dbReference type="ChEBI" id="CHEBI:57945"/>
        <dbReference type="ChEBI" id="CHEBI:175763"/>
        <dbReference type="EC" id="2.5.1.21"/>
    </reaction>
</comment>
<dbReference type="GO" id="GO:0005789">
    <property type="term" value="C:endoplasmic reticulum membrane"/>
    <property type="evidence" value="ECO:0007669"/>
    <property type="project" value="TreeGrafter"/>
</dbReference>
<evidence type="ECO:0000313" key="7">
    <source>
        <dbReference type="Proteomes" id="UP000006352"/>
    </source>
</evidence>
<organism evidence="6 7">
    <name type="scientific">Fibroporia radiculosa</name>
    <dbReference type="NCBI Taxonomy" id="599839"/>
    <lineage>
        <taxon>Eukaryota</taxon>
        <taxon>Fungi</taxon>
        <taxon>Dikarya</taxon>
        <taxon>Basidiomycota</taxon>
        <taxon>Agaricomycotina</taxon>
        <taxon>Agaricomycetes</taxon>
        <taxon>Polyporales</taxon>
        <taxon>Fibroporiaceae</taxon>
        <taxon>Fibroporia</taxon>
    </lineage>
</organism>
<dbReference type="InParanoid" id="J4HXR2"/>
<protein>
    <recommendedName>
        <fullName evidence="3 5">Squalene synthase</fullName>
        <shortName evidence="5">SQS</shortName>
        <shortName evidence="5">SS</shortName>
        <ecNumber evidence="3 5">2.5.1.21</ecNumber>
    </recommendedName>
</protein>
<sequence>MSTSALMSLLVTHPLEFFTLLRFRLFYSPKRDITAPSEHAHTGWDRKTMRRCWEFLDMKSKTIGGVIKQLEGDIARIMCIYWVVLRALDIIEDDMTIPEEKKQYLLRSFHELILVPGWKFTECNPNEKLRCMLVEFDVVNEELLRLDAPYREIIVDIAHKMGTGMADNSQRAAVTGQVYIETIADFDLYSYYVAGLVGEGMNRILAQSGKEAPWLPEQHALTNSMCVLFEYIDVIRDYREDIDDQRFLWPREIWGREIYGKTVGRPAFSKMEEMCEPSNRHQALWALSGMIVEALRRIIDTLDYLHLLQGENVFKFFALPHTINFVRMCVCYMNIEVFQKETNIRKAEIASLFMRSMNPKDVTGIYREYAGKLRKSAVPEDPNYVDLVVECLKIELWCEHYYPSQSRVQLPTPKGSIPLVFESGSRTRLSELAGKGKRDVAFEARAREIVASGKARRRFPWRKI</sequence>
<dbReference type="STRING" id="599839.J4HXR2"/>
<dbReference type="NCBIfam" id="TIGR01559">
    <property type="entry name" value="squal_synth"/>
    <property type="match status" value="1"/>
</dbReference>
<dbReference type="EC" id="2.5.1.21" evidence="3 5"/>
<dbReference type="PANTHER" id="PTHR11626">
    <property type="entry name" value="FARNESYL-DIPHOSPHATE FARNESYLTRANSFERASE"/>
    <property type="match status" value="1"/>
</dbReference>
<dbReference type="GO" id="GO:0045338">
    <property type="term" value="P:farnesyl diphosphate metabolic process"/>
    <property type="evidence" value="ECO:0007669"/>
    <property type="project" value="InterPro"/>
</dbReference>
<dbReference type="Pfam" id="PF00494">
    <property type="entry name" value="SQS_PSY"/>
    <property type="match status" value="1"/>
</dbReference>
<comment type="pathway">
    <text evidence="5">Terpene metabolism; lanosterol biosynthesis; lanosterol from farnesyl diphosphate: step 1/3.</text>
</comment>
<evidence type="ECO:0000256" key="1">
    <source>
        <dbReference type="ARBA" id="ARBA00001946"/>
    </source>
</evidence>
<dbReference type="InterPro" id="IPR006449">
    <property type="entry name" value="Squal_synth-like"/>
</dbReference>
<dbReference type="GeneID" id="24098338"/>
<comment type="function">
    <text evidence="5">Catalyzes the condensation of 2 farnesyl pyrophosphate (FPP) moieties to form squalene.</text>
</comment>
<dbReference type="FunCoup" id="J4HXR2">
    <property type="interactions" value="216"/>
</dbReference>
<dbReference type="Proteomes" id="UP000006352">
    <property type="component" value="Unassembled WGS sequence"/>
</dbReference>
<dbReference type="InterPro" id="IPR008949">
    <property type="entry name" value="Isoprenoid_synthase_dom_sf"/>
</dbReference>
<dbReference type="PROSITE" id="PS01044">
    <property type="entry name" value="SQUALEN_PHYTOEN_SYN_1"/>
    <property type="match status" value="1"/>
</dbReference>
<dbReference type="InterPro" id="IPR002060">
    <property type="entry name" value="Squ/phyt_synthse"/>
</dbReference>
<name>J4HXR2_9APHY</name>
<dbReference type="InterPro" id="IPR019845">
    <property type="entry name" value="Squalene/phytoene_synthase_CS"/>
</dbReference>
<evidence type="ECO:0000313" key="6">
    <source>
        <dbReference type="EMBL" id="CCM03427.1"/>
    </source>
</evidence>
<dbReference type="AlphaFoldDB" id="J4HXR2"/>
<keyword evidence="4 5" id="KW-0808">Transferase</keyword>
<gene>
    <name evidence="6" type="ORF">FIBRA_05558</name>
</gene>
<comment type="similarity">
    <text evidence="2 5">Belongs to the phytoene/squalene synthase family.</text>
</comment>
<evidence type="ECO:0000256" key="4">
    <source>
        <dbReference type="ARBA" id="ARBA00022679"/>
    </source>
</evidence>
<dbReference type="GO" id="GO:0055056">
    <property type="term" value="F:D-glucose transmembrane transporter activity"/>
    <property type="evidence" value="ECO:0007669"/>
    <property type="project" value="UniProtKB-UniRule"/>
</dbReference>
<dbReference type="OrthoDB" id="431150at2759"/>
<evidence type="ECO:0000256" key="3">
    <source>
        <dbReference type="ARBA" id="ARBA00012373"/>
    </source>
</evidence>
<dbReference type="GO" id="GO:0006696">
    <property type="term" value="P:ergosterol biosynthetic process"/>
    <property type="evidence" value="ECO:0007669"/>
    <property type="project" value="TreeGrafter"/>
</dbReference>
<comment type="catalytic activity">
    <reaction evidence="5">
        <text>2 (2E,6E)-farnesyl diphosphate + NADPH + H(+) = squalene + 2 diphosphate + NADP(+)</text>
        <dbReference type="Rhea" id="RHEA:32295"/>
        <dbReference type="ChEBI" id="CHEBI:15378"/>
        <dbReference type="ChEBI" id="CHEBI:15440"/>
        <dbReference type="ChEBI" id="CHEBI:33019"/>
        <dbReference type="ChEBI" id="CHEBI:57783"/>
        <dbReference type="ChEBI" id="CHEBI:58349"/>
        <dbReference type="ChEBI" id="CHEBI:175763"/>
        <dbReference type="EC" id="2.5.1.21"/>
    </reaction>
</comment>
<dbReference type="SUPFAM" id="SSF48576">
    <property type="entry name" value="Terpenoid synthases"/>
    <property type="match status" value="1"/>
</dbReference>